<dbReference type="InterPro" id="IPR045865">
    <property type="entry name" value="ACT-like_dom_sf"/>
</dbReference>
<evidence type="ECO:0000313" key="2">
    <source>
        <dbReference type="EMBL" id="MDU0354286.1"/>
    </source>
</evidence>
<evidence type="ECO:0000256" key="1">
    <source>
        <dbReference type="PIRNR" id="PIRNR028103"/>
    </source>
</evidence>
<reference evidence="2 3" key="1">
    <citation type="submission" date="2023-10" db="EMBL/GenBank/DDBJ databases">
        <title>Glaciecola aquimarina strain GGW-M5 nov., isolated from a coastal seawater.</title>
        <authorList>
            <person name="Bayburt H."/>
            <person name="Kim J.M."/>
            <person name="Choi B.J."/>
            <person name="Jeon C.O."/>
        </authorList>
    </citation>
    <scope>NUCLEOTIDE SEQUENCE [LARGE SCALE GENOMIC DNA]</scope>
    <source>
        <strain evidence="2 3">KCTC 32108</strain>
    </source>
</reference>
<accession>A0ABU3SW96</accession>
<dbReference type="Gene3D" id="3.30.70.260">
    <property type="match status" value="2"/>
</dbReference>
<dbReference type="CDD" id="cd04869">
    <property type="entry name" value="ACT_GcvR_2"/>
    <property type="match status" value="1"/>
</dbReference>
<dbReference type="SUPFAM" id="SSF55021">
    <property type="entry name" value="ACT-like"/>
    <property type="match status" value="2"/>
</dbReference>
<proteinExistence type="predicted"/>
<dbReference type="Proteomes" id="UP001247805">
    <property type="component" value="Unassembled WGS sequence"/>
</dbReference>
<organism evidence="2 3">
    <name type="scientific">Paraglaciecola aquimarina</name>
    <dbReference type="NCBI Taxonomy" id="1235557"/>
    <lineage>
        <taxon>Bacteria</taxon>
        <taxon>Pseudomonadati</taxon>
        <taxon>Pseudomonadota</taxon>
        <taxon>Gammaproteobacteria</taxon>
        <taxon>Alteromonadales</taxon>
        <taxon>Alteromonadaceae</taxon>
        <taxon>Paraglaciecola</taxon>
    </lineage>
</organism>
<keyword evidence="1" id="KW-0678">Repressor</keyword>
<dbReference type="EMBL" id="JAWDIO010000002">
    <property type="protein sequence ID" value="MDU0354286.1"/>
    <property type="molecule type" value="Genomic_DNA"/>
</dbReference>
<dbReference type="InterPro" id="IPR016867">
    <property type="entry name" value="GcvR"/>
</dbReference>
<keyword evidence="1" id="KW-0804">Transcription</keyword>
<dbReference type="PANTHER" id="PTHR34875">
    <property type="entry name" value="UPF0237 PROTEIN MJ1558"/>
    <property type="match status" value="1"/>
</dbReference>
<protein>
    <recommendedName>
        <fullName evidence="1">Glycine cleavage system transcriptional repressor</fullName>
    </recommendedName>
</protein>
<comment type="caution">
    <text evidence="2">The sequence shown here is derived from an EMBL/GenBank/DDBJ whole genome shotgun (WGS) entry which is preliminary data.</text>
</comment>
<dbReference type="RefSeq" id="WP_316025899.1">
    <property type="nucleotide sequence ID" value="NZ_JAWDIO010000002.1"/>
</dbReference>
<dbReference type="PIRSF" id="PIRSF028103">
    <property type="entry name" value="GcvR"/>
    <property type="match status" value="1"/>
</dbReference>
<dbReference type="PANTHER" id="PTHR34875:SF6">
    <property type="entry name" value="UPF0237 PROTEIN MJ1558"/>
    <property type="match status" value="1"/>
</dbReference>
<comment type="subcellular location">
    <subcellularLocation>
        <location evidence="1">Cytoplasm</location>
    </subcellularLocation>
</comment>
<evidence type="ECO:0000313" key="3">
    <source>
        <dbReference type="Proteomes" id="UP001247805"/>
    </source>
</evidence>
<dbReference type="InterPro" id="IPR050990">
    <property type="entry name" value="UPF0237/GcvR_regulator"/>
</dbReference>
<sequence length="167" mass="18480">MKPMIFTLVGQDQPGLISNLAQTVYDMGGNWLGSNLSHMAGHFAGFVHIDLPEAKHAKLIKLFSEHPILKIHLLPGHTVETIDQRNAKIEIMGNDRSGIVQDLTQILNQFNVNIIKFDSSCESAPNWGGLLFKATAIISTTVDFDLDRLREGLEAIANDLMVDIECQ</sequence>
<keyword evidence="3" id="KW-1185">Reference proteome</keyword>
<name>A0ABU3SW96_9ALTE</name>
<keyword evidence="1" id="KW-0963">Cytoplasm</keyword>
<dbReference type="Pfam" id="PF13740">
    <property type="entry name" value="ACT_6"/>
    <property type="match status" value="1"/>
</dbReference>
<gene>
    <name evidence="2" type="ORF">RS130_10400</name>
</gene>